<gene>
    <name evidence="1" type="ORF">JMJ77_008890</name>
</gene>
<evidence type="ECO:0000313" key="2">
    <source>
        <dbReference type="Proteomes" id="UP000699042"/>
    </source>
</evidence>
<sequence length="61" mass="6976">MANSRFDSKSLTSLLPPSIVLCSQFFFHDTYFVHRMALAIQSKPFFNSNISVWSGLTRPVH</sequence>
<accession>A0A9P7U404</accession>
<protein>
    <submittedName>
        <fullName evidence="1">Uncharacterized protein</fullName>
    </submittedName>
</protein>
<feature type="non-terminal residue" evidence="1">
    <location>
        <position position="61"/>
    </location>
</feature>
<comment type="caution">
    <text evidence="1">The sequence shown here is derived from an EMBL/GenBank/DDBJ whole genome shotgun (WGS) entry which is preliminary data.</text>
</comment>
<keyword evidence="2" id="KW-1185">Reference proteome</keyword>
<organism evidence="1 2">
    <name type="scientific">Colletotrichum scovillei</name>
    <dbReference type="NCBI Taxonomy" id="1209932"/>
    <lineage>
        <taxon>Eukaryota</taxon>
        <taxon>Fungi</taxon>
        <taxon>Dikarya</taxon>
        <taxon>Ascomycota</taxon>
        <taxon>Pezizomycotina</taxon>
        <taxon>Sordariomycetes</taxon>
        <taxon>Hypocreomycetidae</taxon>
        <taxon>Glomerellales</taxon>
        <taxon>Glomerellaceae</taxon>
        <taxon>Colletotrichum</taxon>
        <taxon>Colletotrichum acutatum species complex</taxon>
    </lineage>
</organism>
<dbReference type="AlphaFoldDB" id="A0A9P7U404"/>
<dbReference type="Proteomes" id="UP000699042">
    <property type="component" value="Unassembled WGS sequence"/>
</dbReference>
<evidence type="ECO:0000313" key="1">
    <source>
        <dbReference type="EMBL" id="KAG7041186.1"/>
    </source>
</evidence>
<proteinExistence type="predicted"/>
<name>A0A9P7U404_9PEZI</name>
<reference evidence="1" key="1">
    <citation type="submission" date="2021-05" db="EMBL/GenBank/DDBJ databases">
        <title>Comparative genomics of three Colletotrichum scovillei strains and genetic complementation revealed genes involved fungal growth and virulence on chili pepper.</title>
        <authorList>
            <person name="Hsieh D.-K."/>
            <person name="Chuang S.-C."/>
            <person name="Chen C.-Y."/>
            <person name="Chao Y.-T."/>
            <person name="Lu M.-Y.J."/>
            <person name="Lee M.-H."/>
            <person name="Shih M.-C."/>
        </authorList>
    </citation>
    <scope>NUCLEOTIDE SEQUENCE</scope>
    <source>
        <strain evidence="1">Coll-153</strain>
    </source>
</reference>
<dbReference type="EMBL" id="JAESDN010000016">
    <property type="protein sequence ID" value="KAG7041186.1"/>
    <property type="molecule type" value="Genomic_DNA"/>
</dbReference>